<organism evidence="1 2">
    <name type="scientific">Mycoplasmopsis edwardii</name>
    <dbReference type="NCBI Taxonomy" id="53558"/>
    <lineage>
        <taxon>Bacteria</taxon>
        <taxon>Bacillati</taxon>
        <taxon>Mycoplasmatota</taxon>
        <taxon>Mycoplasmoidales</taxon>
        <taxon>Metamycoplasmataceae</taxon>
        <taxon>Mycoplasmopsis</taxon>
    </lineage>
</organism>
<dbReference type="AlphaFoldDB" id="A0A3B0QAI0"/>
<proteinExistence type="predicted"/>
<feature type="non-terminal residue" evidence="1">
    <location>
        <position position="75"/>
    </location>
</feature>
<evidence type="ECO:0000313" key="2">
    <source>
        <dbReference type="Proteomes" id="UP000257559"/>
    </source>
</evidence>
<dbReference type="KEGG" id="medw:NCTC10132_00388"/>
<dbReference type="Proteomes" id="UP000257559">
    <property type="component" value="Chromosome"/>
</dbReference>
<evidence type="ECO:0000313" key="1">
    <source>
        <dbReference type="EMBL" id="SYV97033.1"/>
    </source>
</evidence>
<gene>
    <name evidence="1" type="ORF">NCTC10132_00388</name>
</gene>
<dbReference type="EMBL" id="LS991951">
    <property type="protein sequence ID" value="SYV97033.1"/>
    <property type="molecule type" value="Genomic_DNA"/>
</dbReference>
<protein>
    <submittedName>
        <fullName evidence="1">Uncharacterized protein</fullName>
    </submittedName>
</protein>
<name>A0A3B0QAI0_9BACT</name>
<accession>A0A3B0QAI0</accession>
<keyword evidence="2" id="KW-1185">Reference proteome</keyword>
<reference evidence="2" key="1">
    <citation type="submission" date="2018-06" db="EMBL/GenBank/DDBJ databases">
        <authorList>
            <consortium name="Pathogen Informatics"/>
        </authorList>
    </citation>
    <scope>NUCLEOTIDE SEQUENCE [LARGE SCALE GENOMIC DNA]</scope>
    <source>
        <strain evidence="2">NCTC10132</strain>
    </source>
</reference>
<sequence length="75" mass="8125">MKKVGSDKVEVIALVNNNKQEVFLVAIKDVAEKGKANVREGNTNLEAAGITYKSLSDTGLLNQNELVSHATPSKW</sequence>